<dbReference type="PROSITE" id="PS51448">
    <property type="entry name" value="P_TREFOIL_2"/>
    <property type="match status" value="2"/>
</dbReference>
<dbReference type="InterPro" id="IPR011013">
    <property type="entry name" value="Gal_mutarotase_sf_dom"/>
</dbReference>
<dbReference type="SMART" id="SM00018">
    <property type="entry name" value="PD"/>
    <property type="match status" value="2"/>
</dbReference>
<evidence type="ECO:0000256" key="10">
    <source>
        <dbReference type="SAM" id="SignalP"/>
    </source>
</evidence>
<evidence type="ECO:0000256" key="3">
    <source>
        <dbReference type="ARBA" id="ARBA00022801"/>
    </source>
</evidence>
<comment type="similarity">
    <text evidence="2">Belongs to the glycosyl hydrolase 31 family.</text>
</comment>
<evidence type="ECO:0000256" key="4">
    <source>
        <dbReference type="ARBA" id="ARBA00023136"/>
    </source>
</evidence>
<feature type="domain" description="P-type" evidence="11">
    <location>
        <begin position="753"/>
        <end position="798"/>
    </location>
</feature>
<dbReference type="CDD" id="cd00111">
    <property type="entry name" value="Trefoil"/>
    <property type="match status" value="2"/>
</dbReference>
<evidence type="ECO:0000313" key="12">
    <source>
        <dbReference type="EMBL" id="CAF3982832.1"/>
    </source>
</evidence>
<feature type="domain" description="P-type" evidence="11">
    <location>
        <begin position="20"/>
        <end position="73"/>
    </location>
</feature>
<dbReference type="InterPro" id="IPR000322">
    <property type="entry name" value="Glyco_hydro_31_TIM"/>
</dbReference>
<accession>A0A8S2N1L0</accession>
<dbReference type="Gene3D" id="4.10.110.10">
    <property type="entry name" value="Spasmolytic Protein, domain 1"/>
    <property type="match status" value="2"/>
</dbReference>
<keyword evidence="5" id="KW-1015">Disulfide bond</keyword>
<dbReference type="SUPFAM" id="SSF51445">
    <property type="entry name" value="(Trans)glycosidases"/>
    <property type="match status" value="2"/>
</dbReference>
<dbReference type="Proteomes" id="UP000681720">
    <property type="component" value="Unassembled WGS sequence"/>
</dbReference>
<comment type="subcellular location">
    <subcellularLocation>
        <location evidence="1">Membrane</location>
    </subcellularLocation>
</comment>
<evidence type="ECO:0000256" key="2">
    <source>
        <dbReference type="ARBA" id="ARBA00007806"/>
    </source>
</evidence>
<dbReference type="PROSITE" id="PS00129">
    <property type="entry name" value="GLYCOSYL_HYDROL_F31_1"/>
    <property type="match status" value="2"/>
</dbReference>
<evidence type="ECO:0000256" key="6">
    <source>
        <dbReference type="ARBA" id="ARBA00023180"/>
    </source>
</evidence>
<dbReference type="Pfam" id="PF01055">
    <property type="entry name" value="Glyco_hydro_31_2nd"/>
    <property type="match status" value="2"/>
</dbReference>
<dbReference type="SUPFAM" id="SSF57492">
    <property type="entry name" value="Trefoil"/>
    <property type="match status" value="2"/>
</dbReference>
<dbReference type="Pfam" id="PF13802">
    <property type="entry name" value="Gal_mutarotas_2"/>
    <property type="match status" value="1"/>
</dbReference>
<comment type="caution">
    <text evidence="9">Lacks conserved residue(s) required for the propagation of feature annotation.</text>
</comment>
<dbReference type="InterPro" id="IPR025887">
    <property type="entry name" value="Glyco_hydro_31_N_dom"/>
</dbReference>
<keyword evidence="6" id="KW-0325">Glycoprotein</keyword>
<dbReference type="InterPro" id="IPR030458">
    <property type="entry name" value="Glyco_hydro_31_AS"/>
</dbReference>
<dbReference type="Gene3D" id="2.60.40.1760">
    <property type="entry name" value="glycosyl hydrolase (family 31)"/>
    <property type="match status" value="2"/>
</dbReference>
<evidence type="ECO:0000256" key="1">
    <source>
        <dbReference type="ARBA" id="ARBA00004370"/>
    </source>
</evidence>
<dbReference type="InterPro" id="IPR044913">
    <property type="entry name" value="P_trefoil_dom_sf"/>
</dbReference>
<dbReference type="SUPFAM" id="SSF74650">
    <property type="entry name" value="Galactose mutarotase-like"/>
    <property type="match status" value="2"/>
</dbReference>
<dbReference type="Pfam" id="PF00088">
    <property type="entry name" value="Trefoil"/>
    <property type="match status" value="2"/>
</dbReference>
<dbReference type="GO" id="GO:0016020">
    <property type="term" value="C:membrane"/>
    <property type="evidence" value="ECO:0007669"/>
    <property type="project" value="UniProtKB-SubCell"/>
</dbReference>
<keyword evidence="10" id="KW-0732">Signal</keyword>
<dbReference type="PANTHER" id="PTHR22762">
    <property type="entry name" value="ALPHA-GLUCOSIDASE"/>
    <property type="match status" value="1"/>
</dbReference>
<dbReference type="Gene3D" id="3.20.20.80">
    <property type="entry name" value="Glycosidases"/>
    <property type="match status" value="2"/>
</dbReference>
<evidence type="ECO:0000256" key="5">
    <source>
        <dbReference type="ARBA" id="ARBA00023157"/>
    </source>
</evidence>
<dbReference type="InterPro" id="IPR013780">
    <property type="entry name" value="Glyco_hydro_b"/>
</dbReference>
<keyword evidence="3" id="KW-0378">Hydrolase</keyword>
<dbReference type="InterPro" id="IPR000519">
    <property type="entry name" value="P_trefoil_dom"/>
</dbReference>
<feature type="signal peptide" evidence="10">
    <location>
        <begin position="1"/>
        <end position="19"/>
    </location>
</feature>
<feature type="chain" id="PRO_5035923864" description="Maltase" evidence="10">
    <location>
        <begin position="20"/>
        <end position="1336"/>
    </location>
</feature>
<evidence type="ECO:0000313" key="13">
    <source>
        <dbReference type="Proteomes" id="UP000681720"/>
    </source>
</evidence>
<dbReference type="PANTHER" id="PTHR22762:SF133">
    <property type="entry name" value="P-TYPE DOMAIN-CONTAINING PROTEIN"/>
    <property type="match status" value="1"/>
</dbReference>
<dbReference type="FunFam" id="3.20.20.80:FF:000016">
    <property type="entry name" value="Maltase-glucoamylase, intestinal"/>
    <property type="match status" value="2"/>
</dbReference>
<keyword evidence="7" id="KW-0326">Glycosidase</keyword>
<evidence type="ECO:0000256" key="8">
    <source>
        <dbReference type="ARBA" id="ARBA00041343"/>
    </source>
</evidence>
<keyword evidence="4" id="KW-0472">Membrane</keyword>
<reference evidence="12" key="1">
    <citation type="submission" date="2021-02" db="EMBL/GenBank/DDBJ databases">
        <authorList>
            <person name="Nowell W R."/>
        </authorList>
    </citation>
    <scope>NUCLEOTIDE SEQUENCE</scope>
</reference>
<feature type="non-terminal residue" evidence="12">
    <location>
        <position position="1"/>
    </location>
</feature>
<evidence type="ECO:0000256" key="7">
    <source>
        <dbReference type="ARBA" id="ARBA00023295"/>
    </source>
</evidence>
<name>A0A8S2N1L0_9BILA</name>
<dbReference type="CDD" id="cd14752">
    <property type="entry name" value="GH31_N"/>
    <property type="match status" value="2"/>
</dbReference>
<dbReference type="GO" id="GO:0005975">
    <property type="term" value="P:carbohydrate metabolic process"/>
    <property type="evidence" value="ECO:0007669"/>
    <property type="project" value="InterPro"/>
</dbReference>
<gene>
    <name evidence="12" type="ORF">GIL414_LOCUS10774</name>
</gene>
<proteinExistence type="inferred from homology"/>
<evidence type="ECO:0000259" key="11">
    <source>
        <dbReference type="PROSITE" id="PS51448"/>
    </source>
</evidence>
<organism evidence="12 13">
    <name type="scientific">Rotaria magnacalcarata</name>
    <dbReference type="NCBI Taxonomy" id="392030"/>
    <lineage>
        <taxon>Eukaryota</taxon>
        <taxon>Metazoa</taxon>
        <taxon>Spiralia</taxon>
        <taxon>Gnathifera</taxon>
        <taxon>Rotifera</taxon>
        <taxon>Eurotatoria</taxon>
        <taxon>Bdelloidea</taxon>
        <taxon>Philodinida</taxon>
        <taxon>Philodinidae</taxon>
        <taxon>Rotaria</taxon>
    </lineage>
</organism>
<dbReference type="GO" id="GO:0004558">
    <property type="term" value="F:alpha-1,4-glucosidase activity"/>
    <property type="evidence" value="ECO:0007669"/>
    <property type="project" value="TreeGrafter"/>
</dbReference>
<sequence length="1336" mass="152719">MTVTRHLITIFLLIKLLVGTSVDVRSAALSERIDCFPEAESKFSYYSKDNCLARGCLFDDWSPAGVIQCYLNPNYGYILRENAQQTSNGIRLRLRRNQAIGSMFPSPIENVVLDVQHYTNDIIRFRLYDEDNQRYEVPIPLSPSSAQVSSPQYQFIHGADSSRGNVHSFSIKRQSNQATLFDTSLGGLILNDQFLQIVTRLQSPHVYGFGENNHDTLKHNVNERKTWGIFGRDQGTHWGSNANQYGSHPFYLVMEQTSNSDQSPSGNMHGVLLLNSNAMDYTFSSVPSLTMRTIGGILDFFVFLGPKPEQVVQQYTWLVGRSILPPYWSLGFQLARWDYGNLTHMQHVVKRNRDAGIPITVQYADIDYMDAKKDFTIDPINFRGLKEYFAELNADGIRTIIILDPATIDDQLHYAPTIEGIREDVFIKWDDGKTLMKGSCWPGDVFFPDFFTNRTQNWWSRWIKDFRRVNLTFDGVWIDMNEPALFDTNEAEPWNAHETGSKYTLKCPNSKFDDPPYRTKAAFRYDGTMTRPSRLSDRTLCLSAQQGEIDMKTGKPKYRHYDVHNLYGWSQTKPTLDAMQQATGKRSLVLPRSTFVGSGQWSGHWLGGAILPTQGYAENTKFSRQKPFGLIVALDANSNAEGDLFYDDGESIDTVGSKAYYYAKFRWSSNTRQLTINVIENNYSSMSNLTLDTLTIYGLNDIPLKFTANNKDFTPTVRPQSQIIEVKGLALPMGTSHTITWQFSEILSVQRPDFINRDPKYRIDCHPDPNASDFSCRNRGCIWDTSFGHGIVACVVPQEKGGYALAGTSQNVSSAMKYYGLSRISENNQFSLFGKDINKLNVQVSVSGIDMVRLTIRDSNAKRYEVPVPIRWNPIAPSSSDNAKIKFEMTKNENGQAGFRVRRTSTNSILFDTSFFAEGFIYDDKYIQMITTIPSRNVYGFGENTHQSFRHVLKGSHRYGVFARDQPPYGGDENLYGTQPFYMVIENDGQAFGILIFNSNAQDYKFDEFSDDQAMLTYRTIGGILDVLFFAGAHPEDVIRQYQQVIGTPYMPPYWALGFQLCRYGYDSLNNMRAATLRTINANIPLDVMYGDIDYFRKRLDFTYDPANFSGLPDYVNWLHSNGMKFITILDPAIDSEEPNYSVYAEGQRDNIWIKWPTRRNVQYSETGNRNMVGYVWPDGKTVFPDFFYPPAKRWWKSQVVNYYSQLKFDGLWIDMNEPANFDTNREKPFNWNRPEPWSLHCPLDEPLETPKYKTTILGDYLSDKTLCMIGEQTDEQGNIYTHYDVHNLYGWSETLASLPAARATDNKRSIVISRSTFPTSGSFSGHWLGDNSAKW</sequence>
<protein>
    <recommendedName>
        <fullName evidence="8">Maltase</fullName>
    </recommendedName>
</protein>
<dbReference type="EMBL" id="CAJOBJ010003924">
    <property type="protein sequence ID" value="CAF3982832.1"/>
    <property type="molecule type" value="Genomic_DNA"/>
</dbReference>
<comment type="caution">
    <text evidence="12">The sequence shown here is derived from an EMBL/GenBank/DDBJ whole genome shotgun (WGS) entry which is preliminary data.</text>
</comment>
<dbReference type="GO" id="GO:0030246">
    <property type="term" value="F:carbohydrate binding"/>
    <property type="evidence" value="ECO:0007669"/>
    <property type="project" value="InterPro"/>
</dbReference>
<evidence type="ECO:0000256" key="9">
    <source>
        <dbReference type="PROSITE-ProRule" id="PRU00779"/>
    </source>
</evidence>
<dbReference type="InterPro" id="IPR017853">
    <property type="entry name" value="GH"/>
</dbReference>
<dbReference type="Gene3D" id="2.60.40.1180">
    <property type="entry name" value="Golgi alpha-mannosidase II"/>
    <property type="match status" value="1"/>
</dbReference>